<proteinExistence type="predicted"/>
<evidence type="ECO:0000313" key="2">
    <source>
        <dbReference type="Proteomes" id="UP001567537"/>
    </source>
</evidence>
<dbReference type="RefSeq" id="WP_371240979.1">
    <property type="nucleotide sequence ID" value="NZ_JAHWZY010000026.1"/>
</dbReference>
<accession>A0ABV4J606</accession>
<comment type="caution">
    <text evidence="1">The sequence shown here is derived from an EMBL/GenBank/DDBJ whole genome shotgun (WGS) entry which is preliminary data.</text>
</comment>
<name>A0ABV4J606_9ACTN</name>
<gene>
    <name evidence="1" type="ORF">KYY02_22905</name>
</gene>
<dbReference type="Proteomes" id="UP001567537">
    <property type="component" value="Unassembled WGS sequence"/>
</dbReference>
<reference evidence="1 2" key="1">
    <citation type="journal article" date="2021" name="Res Sq">
        <title>Streptomyces Pimoensis sp. nov., Isolated From the Taklimakan Desert in Xinjiang, China.</title>
        <authorList>
            <person name="Zhang P."/>
            <person name="Luo X."/>
            <person name="Luo X."/>
            <person name="Liu Z."/>
            <person name="Xia Z."/>
            <person name="Wan C."/>
            <person name="zhang L."/>
        </authorList>
    </citation>
    <scope>NUCLEOTIDE SEQUENCE [LARGE SCALE GENOMIC DNA]</scope>
    <source>
        <strain evidence="1 2">TRM75549</strain>
    </source>
</reference>
<sequence length="80" mass="9272">MATHRTTMEFCWTCDSEQPHRRLGEAEEDALKERLGRVSVSEFRLCVNVLDPDTGKQCRNLRTGWDKKPFTPPIKLPVIE</sequence>
<organism evidence="1 2">
    <name type="scientific">Streptomyces pimonensis</name>
    <dbReference type="NCBI Taxonomy" id="2860288"/>
    <lineage>
        <taxon>Bacteria</taxon>
        <taxon>Bacillati</taxon>
        <taxon>Actinomycetota</taxon>
        <taxon>Actinomycetes</taxon>
        <taxon>Kitasatosporales</taxon>
        <taxon>Streptomycetaceae</taxon>
        <taxon>Streptomyces</taxon>
    </lineage>
</organism>
<protein>
    <submittedName>
        <fullName evidence="1">Uncharacterized protein</fullName>
    </submittedName>
</protein>
<dbReference type="EMBL" id="JAHWZY010000026">
    <property type="protein sequence ID" value="MEZ3181437.1"/>
    <property type="molecule type" value="Genomic_DNA"/>
</dbReference>
<evidence type="ECO:0000313" key="1">
    <source>
        <dbReference type="EMBL" id="MEZ3181437.1"/>
    </source>
</evidence>
<keyword evidence="2" id="KW-1185">Reference proteome</keyword>